<dbReference type="SUPFAM" id="SSF54593">
    <property type="entry name" value="Glyoxalase/Bleomycin resistance protein/Dihydroxybiphenyl dioxygenase"/>
    <property type="match status" value="1"/>
</dbReference>
<keyword evidence="1" id="KW-0479">Metal-binding</keyword>
<evidence type="ECO:0000313" key="4">
    <source>
        <dbReference type="Proteomes" id="UP001597285"/>
    </source>
</evidence>
<comment type="caution">
    <text evidence="3">The sequence shown here is derived from an EMBL/GenBank/DDBJ whole genome shotgun (WGS) entry which is preliminary data.</text>
</comment>
<evidence type="ECO:0000256" key="1">
    <source>
        <dbReference type="ARBA" id="ARBA00022723"/>
    </source>
</evidence>
<dbReference type="Pfam" id="PF13669">
    <property type="entry name" value="Glyoxalase_4"/>
    <property type="match status" value="1"/>
</dbReference>
<dbReference type="Proteomes" id="UP001597285">
    <property type="component" value="Unassembled WGS sequence"/>
</dbReference>
<sequence>MIRGIDHIGVTVPDMEQATNFFKEAFAAKVIYDNLSAEDEPKSGKQVEKNLGLKPGTKEMRIRMLAVGNSANIELFQFANVAQQQPVIASDYGLQHVAFYVDDIDKATERFTDAGGKLLSKPNDLSSSAESGSGNQFVYGQAPWGMLIEMISYPAGINYPADSQAKRWTPPK</sequence>
<keyword evidence="4" id="KW-1185">Reference proteome</keyword>
<dbReference type="PROSITE" id="PS51819">
    <property type="entry name" value="VOC"/>
    <property type="match status" value="1"/>
</dbReference>
<dbReference type="EMBL" id="JBHUFF010000005">
    <property type="protein sequence ID" value="MFD1798451.1"/>
    <property type="molecule type" value="Genomic_DNA"/>
</dbReference>
<dbReference type="InterPro" id="IPR029068">
    <property type="entry name" value="Glyas_Bleomycin-R_OHBP_Dase"/>
</dbReference>
<feature type="domain" description="VOC" evidence="2">
    <location>
        <begin position="4"/>
        <end position="153"/>
    </location>
</feature>
<dbReference type="Gene3D" id="3.10.180.10">
    <property type="entry name" value="2,3-Dihydroxybiphenyl 1,2-Dioxygenase, domain 1"/>
    <property type="match status" value="1"/>
</dbReference>
<dbReference type="PANTHER" id="PTHR43048">
    <property type="entry name" value="METHYLMALONYL-COA EPIMERASE"/>
    <property type="match status" value="1"/>
</dbReference>
<evidence type="ECO:0000313" key="3">
    <source>
        <dbReference type="EMBL" id="MFD1798451.1"/>
    </source>
</evidence>
<gene>
    <name evidence="3" type="ORF">ACFSBK_01060</name>
</gene>
<name>A0ABW4NKX3_9LACT</name>
<accession>A0ABW4NKX3</accession>
<organism evidence="3 4">
    <name type="scientific">Carnobacterium antarcticum</name>
    <dbReference type="NCBI Taxonomy" id="2126436"/>
    <lineage>
        <taxon>Bacteria</taxon>
        <taxon>Bacillati</taxon>
        <taxon>Bacillota</taxon>
        <taxon>Bacilli</taxon>
        <taxon>Lactobacillales</taxon>
        <taxon>Carnobacteriaceae</taxon>
        <taxon>Carnobacterium</taxon>
    </lineage>
</organism>
<dbReference type="RefSeq" id="WP_058919646.1">
    <property type="nucleotide sequence ID" value="NZ_JBHSQC010000024.1"/>
</dbReference>
<dbReference type="InterPro" id="IPR051785">
    <property type="entry name" value="MMCE/EMCE_epimerase"/>
</dbReference>
<reference evidence="4" key="1">
    <citation type="journal article" date="2019" name="Int. J. Syst. Evol. Microbiol.">
        <title>The Global Catalogue of Microorganisms (GCM) 10K type strain sequencing project: providing services to taxonomists for standard genome sequencing and annotation.</title>
        <authorList>
            <consortium name="The Broad Institute Genomics Platform"/>
            <consortium name="The Broad Institute Genome Sequencing Center for Infectious Disease"/>
            <person name="Wu L."/>
            <person name="Ma J."/>
        </authorList>
    </citation>
    <scope>NUCLEOTIDE SEQUENCE [LARGE SCALE GENOMIC DNA]</scope>
    <source>
        <strain evidence="4">KCTC 42143</strain>
    </source>
</reference>
<dbReference type="PANTHER" id="PTHR43048:SF6">
    <property type="entry name" value="BLR8189 PROTEIN"/>
    <property type="match status" value="1"/>
</dbReference>
<proteinExistence type="predicted"/>
<protein>
    <submittedName>
        <fullName evidence="3">VOC family protein</fullName>
    </submittedName>
</protein>
<evidence type="ECO:0000259" key="2">
    <source>
        <dbReference type="PROSITE" id="PS51819"/>
    </source>
</evidence>
<dbReference type="InterPro" id="IPR037523">
    <property type="entry name" value="VOC_core"/>
</dbReference>